<evidence type="ECO:0000313" key="2">
    <source>
        <dbReference type="EMBL" id="AET84928.1"/>
    </source>
</evidence>
<organism evidence="2 3">
    <name type="scientific">Micromonas pusilla virus SP1</name>
    <name type="common">MpV-SP1</name>
    <dbReference type="NCBI Taxonomy" id="373996"/>
    <lineage>
        <taxon>Viruses</taxon>
        <taxon>Varidnaviria</taxon>
        <taxon>Bamfordvirae</taxon>
        <taxon>Nucleocytoviricota</taxon>
        <taxon>Megaviricetes</taxon>
        <taxon>Algavirales</taxon>
        <taxon>Phycodnaviridae</taxon>
        <taxon>Prasinovirus</taxon>
        <taxon>Prasinovirus micromonas</taxon>
    </lineage>
</organism>
<gene>
    <name evidence="2" type="ORF">MPXG_00130</name>
</gene>
<name>G9E6A1_MPSP1</name>
<keyword evidence="3" id="KW-1185">Reference proteome</keyword>
<reference evidence="2 3" key="1">
    <citation type="submission" date="2010-12" db="EMBL/GenBank/DDBJ databases">
        <title>The Genome Sequence of Micromonas pusilla virus SP1.</title>
        <authorList>
            <consortium name="The Broad Institute Genome Sequencing Platform"/>
            <person name="Henn M.R."/>
            <person name="Suttle C."/>
            <person name="Winget D."/>
            <person name="Chan A."/>
            <person name="Levin J."/>
            <person name="Malboeuf C."/>
            <person name="Casali M."/>
            <person name="Russ C."/>
            <person name="Lennon N."/>
            <person name="Chapman S.B."/>
            <person name="Erlich R."/>
            <person name="Young S.K."/>
            <person name="Yandava C."/>
            <person name="Zeng Q."/>
            <person name="Alvarado L."/>
            <person name="Anderson S."/>
            <person name="Berlin A."/>
            <person name="Chen Z."/>
            <person name="Freedman E."/>
            <person name="Gellesch M."/>
            <person name="Goldberg J."/>
            <person name="Green L."/>
            <person name="Griggs A."/>
            <person name="Gujja S."/>
            <person name="Heilman E.R."/>
            <person name="Heiman D."/>
            <person name="Hollinger A."/>
            <person name="Howarth C."/>
            <person name="Larson L."/>
            <person name="Mehta T."/>
            <person name="Pearson M."/>
            <person name="Roberts A."/>
            <person name="Ryan E."/>
            <person name="Saif S."/>
            <person name="Shea T."/>
            <person name="Shenoy N."/>
            <person name="Sisk P."/>
            <person name="Stolte C."/>
            <person name="Sykes S."/>
            <person name="White J."/>
            <person name="Haas B."/>
            <person name="Nusbaum C."/>
            <person name="Birren B."/>
        </authorList>
    </citation>
    <scope>NUCLEOTIDE SEQUENCE [LARGE SCALE GENOMIC DNA]</scope>
    <source>
        <strain evidence="2 3">SP1</strain>
    </source>
</reference>
<proteinExistence type="predicted"/>
<sequence length="142" mass="16230">MPLSDAEITKKVGQLRKTEGKIYAPLKYFRGLETLGQVETRYKKMLKRDYKDFKTDSGVKTRTSSYTQKFRKKYGPEVKSLPEISKATGIPLKTLKTVYNRGLAAWRTGHRPGASPQAWGYARVHSFATKGKTYYTADKDLR</sequence>
<dbReference type="Pfam" id="PF19141">
    <property type="entry name" value="DUF5824"/>
    <property type="match status" value="1"/>
</dbReference>
<evidence type="ECO:0000259" key="1">
    <source>
        <dbReference type="Pfam" id="PF19141"/>
    </source>
</evidence>
<organismHost>
    <name type="scientific">Micromonas pusilla</name>
    <name type="common">Picoplanktonic green alga</name>
    <name type="synonym">Chromulina pusilla</name>
    <dbReference type="NCBI Taxonomy" id="38833"/>
</organismHost>
<protein>
    <recommendedName>
        <fullName evidence="1">DUF5824 domain-containing protein</fullName>
    </recommendedName>
</protein>
<dbReference type="EMBL" id="JF974320">
    <property type="protein sequence ID" value="AET84928.1"/>
    <property type="molecule type" value="Genomic_DNA"/>
</dbReference>
<evidence type="ECO:0000313" key="3">
    <source>
        <dbReference type="Proteomes" id="UP000232710"/>
    </source>
</evidence>
<dbReference type="Proteomes" id="UP000232710">
    <property type="component" value="Segment"/>
</dbReference>
<dbReference type="InterPro" id="IPR043862">
    <property type="entry name" value="DUF5824"/>
</dbReference>
<accession>G9E6A1</accession>
<feature type="domain" description="DUF5824" evidence="1">
    <location>
        <begin position="25"/>
        <end position="142"/>
    </location>
</feature>